<evidence type="ECO:0000313" key="2">
    <source>
        <dbReference type="Proteomes" id="UP000292445"/>
    </source>
</evidence>
<keyword evidence="2" id="KW-1185">Reference proteome</keyword>
<comment type="caution">
    <text evidence="1">The sequence shown here is derived from an EMBL/GenBank/DDBJ whole genome shotgun (WGS) entry which is preliminary data.</text>
</comment>
<proteinExistence type="predicted"/>
<dbReference type="AlphaFoldDB" id="A0A4Q7NMA8"/>
<accession>A0A4Q7NMA8</accession>
<name>A0A4Q7NMA8_9BURK</name>
<sequence length="161" mass="17802">MLHMRHWYVFLVLLFLPLQWVWAESAACQLKAHVVASYQHARVASHLPVAAGQELREAPQVGAAVRIDMPRWEFELDEEFDIVEQISEPDWGDVAVDDLVCRPPANDNSHGGAPLDPHEFDLPLCVAIAAPALGDTLFVASQHPPAPAPVFRAYRPPSLTA</sequence>
<dbReference type="Proteomes" id="UP000292445">
    <property type="component" value="Unassembled WGS sequence"/>
</dbReference>
<gene>
    <name evidence="1" type="ORF">EV675_2186</name>
</gene>
<protein>
    <submittedName>
        <fullName evidence="1">Uncharacterized protein</fullName>
    </submittedName>
</protein>
<organism evidence="1 2">
    <name type="scientific">Pigmentiphaga kullae</name>
    <dbReference type="NCBI Taxonomy" id="151784"/>
    <lineage>
        <taxon>Bacteria</taxon>
        <taxon>Pseudomonadati</taxon>
        <taxon>Pseudomonadota</taxon>
        <taxon>Betaproteobacteria</taxon>
        <taxon>Burkholderiales</taxon>
        <taxon>Alcaligenaceae</taxon>
        <taxon>Pigmentiphaga</taxon>
    </lineage>
</organism>
<dbReference type="EMBL" id="SGXC01000001">
    <property type="protein sequence ID" value="RZS86152.1"/>
    <property type="molecule type" value="Genomic_DNA"/>
</dbReference>
<evidence type="ECO:0000313" key="1">
    <source>
        <dbReference type="EMBL" id="RZS86152.1"/>
    </source>
</evidence>
<reference evidence="1 2" key="1">
    <citation type="submission" date="2019-02" db="EMBL/GenBank/DDBJ databases">
        <title>Genomic Encyclopedia of Type Strains, Phase IV (KMG-IV): sequencing the most valuable type-strain genomes for metagenomic binning, comparative biology and taxonomic classification.</title>
        <authorList>
            <person name="Goeker M."/>
        </authorList>
    </citation>
    <scope>NUCLEOTIDE SEQUENCE [LARGE SCALE GENOMIC DNA]</scope>
    <source>
        <strain evidence="1 2">K24</strain>
    </source>
</reference>